<dbReference type="EMBL" id="JAEHOE010000031">
    <property type="protein sequence ID" value="KAG2494395.1"/>
    <property type="molecule type" value="Genomic_DNA"/>
</dbReference>
<accession>A0A836BZ76</accession>
<feature type="region of interest" description="Disordered" evidence="1">
    <location>
        <begin position="266"/>
        <end position="303"/>
    </location>
</feature>
<feature type="region of interest" description="Disordered" evidence="1">
    <location>
        <begin position="44"/>
        <end position="76"/>
    </location>
</feature>
<evidence type="ECO:0000313" key="2">
    <source>
        <dbReference type="EMBL" id="KAG2494395.1"/>
    </source>
</evidence>
<feature type="region of interest" description="Disordered" evidence="1">
    <location>
        <begin position="664"/>
        <end position="685"/>
    </location>
</feature>
<dbReference type="Proteomes" id="UP000612055">
    <property type="component" value="Unassembled WGS sequence"/>
</dbReference>
<dbReference type="OrthoDB" id="10657321at2759"/>
<name>A0A836BZ76_9CHLO</name>
<protein>
    <submittedName>
        <fullName evidence="2">Uncharacterized protein</fullName>
    </submittedName>
</protein>
<evidence type="ECO:0000313" key="3">
    <source>
        <dbReference type="Proteomes" id="UP000612055"/>
    </source>
</evidence>
<feature type="region of interest" description="Disordered" evidence="1">
    <location>
        <begin position="172"/>
        <end position="192"/>
    </location>
</feature>
<sequence>MASVSGPGRGPGPGPDTAGAGFRAALRRCRNLDEVIALLDGLGPQSADQAEGDRRPGVQALDHPQQATAGPQEHTLSVPALTAAVSALPRLPEAASGSGRRRLRRLLTTRLRPAVVAAARRKQLDASGAAIIAATLAQLGPEVADVGELAVVELAEALAEAGLSACRLPPEEAWRPSQQQPGRLRPPPGQYGHNSRSYSTLLYGLAKIGYRPDERWLASYTSAAVTWLPAFPPRDLASAAWALGTLGYRPSEAWLSALLDSWPLADGTGAGGGEGGGAGAPSSAEGGPEARRQRRRGPSQTAPDAHSLSLLVWALWRLGVAAPPDWLDAALSHCARPAGRWHGASSGAPFASAASAAAGPFPGATCQSLGLLAYCVARAGHTPPAGVQSALLEAAGPLLQRGSAQDLALLLAGVAHWPRGPDGRPPAPAAWLQQLCYALQPQLVGCKPQALVLALVALAHLRYSPGAAWLAEHEAATRVALAAGRLDGRAAARLAAAWAQLPYLPSRNLVGRLLRMLAAAGGAKGDLSARLFAEGLQGVAMMVAAKRAGDGADASTDGSAAADGTASVDGTPPPLAPLLPPLLFRSLLEASKGQLPHGYADHALMHLRAWRLLRLCPPHAWTAALAATCRDKLAAAAPSVLVELMALLAWPGWRRFRAQSSAGLSSAGGAHRASDRGPGPLEVGRGHGGLHVSTALLESLLAALGPALPELSLVQLADVVEAVTALRLRPRPDWAHRLAAAVHGAVNAQAAEMSGAAGDGSGG</sequence>
<evidence type="ECO:0000256" key="1">
    <source>
        <dbReference type="SAM" id="MobiDB-lite"/>
    </source>
</evidence>
<feature type="compositionally biased region" description="Gly residues" evidence="1">
    <location>
        <begin position="268"/>
        <end position="279"/>
    </location>
</feature>
<feature type="region of interest" description="Disordered" evidence="1">
    <location>
        <begin position="554"/>
        <end position="573"/>
    </location>
</feature>
<feature type="region of interest" description="Disordered" evidence="1">
    <location>
        <begin position="1"/>
        <end position="20"/>
    </location>
</feature>
<reference evidence="2" key="1">
    <citation type="journal article" date="2020" name="bioRxiv">
        <title>Comparative genomics of Chlamydomonas.</title>
        <authorList>
            <person name="Craig R.J."/>
            <person name="Hasan A.R."/>
            <person name="Ness R.W."/>
            <person name="Keightley P.D."/>
        </authorList>
    </citation>
    <scope>NUCLEOTIDE SEQUENCE</scope>
    <source>
        <strain evidence="2">CCAP 11/70</strain>
    </source>
</reference>
<feature type="compositionally biased region" description="Low complexity" evidence="1">
    <location>
        <begin position="554"/>
        <end position="570"/>
    </location>
</feature>
<organism evidence="2 3">
    <name type="scientific">Edaphochlamys debaryana</name>
    <dbReference type="NCBI Taxonomy" id="47281"/>
    <lineage>
        <taxon>Eukaryota</taxon>
        <taxon>Viridiplantae</taxon>
        <taxon>Chlorophyta</taxon>
        <taxon>core chlorophytes</taxon>
        <taxon>Chlorophyceae</taxon>
        <taxon>CS clade</taxon>
        <taxon>Chlamydomonadales</taxon>
        <taxon>Chlamydomonadales incertae sedis</taxon>
        <taxon>Edaphochlamys</taxon>
    </lineage>
</organism>
<proteinExistence type="predicted"/>
<dbReference type="AlphaFoldDB" id="A0A836BZ76"/>
<comment type="caution">
    <text evidence="2">The sequence shown here is derived from an EMBL/GenBank/DDBJ whole genome shotgun (WGS) entry which is preliminary data.</text>
</comment>
<gene>
    <name evidence="2" type="ORF">HYH03_007448</name>
</gene>
<keyword evidence="3" id="KW-1185">Reference proteome</keyword>